<evidence type="ECO:0000256" key="1">
    <source>
        <dbReference type="SAM" id="MobiDB-lite"/>
    </source>
</evidence>
<organism evidence="2">
    <name type="scientific">Arundo donax</name>
    <name type="common">Giant reed</name>
    <name type="synonym">Donax arundinaceus</name>
    <dbReference type="NCBI Taxonomy" id="35708"/>
    <lineage>
        <taxon>Eukaryota</taxon>
        <taxon>Viridiplantae</taxon>
        <taxon>Streptophyta</taxon>
        <taxon>Embryophyta</taxon>
        <taxon>Tracheophyta</taxon>
        <taxon>Spermatophyta</taxon>
        <taxon>Magnoliopsida</taxon>
        <taxon>Liliopsida</taxon>
        <taxon>Poales</taxon>
        <taxon>Poaceae</taxon>
        <taxon>PACMAD clade</taxon>
        <taxon>Arundinoideae</taxon>
        <taxon>Arundineae</taxon>
        <taxon>Arundo</taxon>
    </lineage>
</organism>
<reference evidence="2" key="1">
    <citation type="submission" date="2014-09" db="EMBL/GenBank/DDBJ databases">
        <authorList>
            <person name="Magalhaes I.L.F."/>
            <person name="Oliveira U."/>
            <person name="Santos F.R."/>
            <person name="Vidigal T.H.D.A."/>
            <person name="Brescovit A.D."/>
            <person name="Santos A.J."/>
        </authorList>
    </citation>
    <scope>NUCLEOTIDE SEQUENCE</scope>
    <source>
        <tissue evidence="2">Shoot tissue taken approximately 20 cm above the soil surface</tissue>
    </source>
</reference>
<reference evidence="2" key="2">
    <citation type="journal article" date="2015" name="Data Brief">
        <title>Shoot transcriptome of the giant reed, Arundo donax.</title>
        <authorList>
            <person name="Barrero R.A."/>
            <person name="Guerrero F.D."/>
            <person name="Moolhuijzen P."/>
            <person name="Goolsby J.A."/>
            <person name="Tidwell J."/>
            <person name="Bellgard S.E."/>
            <person name="Bellgard M.I."/>
        </authorList>
    </citation>
    <scope>NUCLEOTIDE SEQUENCE</scope>
    <source>
        <tissue evidence="2">Shoot tissue taken approximately 20 cm above the soil surface</tissue>
    </source>
</reference>
<evidence type="ECO:0000313" key="2">
    <source>
        <dbReference type="EMBL" id="JAE10024.1"/>
    </source>
</evidence>
<dbReference type="AlphaFoldDB" id="A0A0A9FFM1"/>
<sequence>MELVRRRLPPRLGGDSRTRGERRRGRGSGPCSAGKQRHTGPTRWRASPHLGRAACGWGRL</sequence>
<name>A0A0A9FFM1_ARUDO</name>
<dbReference type="EMBL" id="GBRH01187872">
    <property type="protein sequence ID" value="JAE10024.1"/>
    <property type="molecule type" value="Transcribed_RNA"/>
</dbReference>
<feature type="region of interest" description="Disordered" evidence="1">
    <location>
        <begin position="1"/>
        <end position="50"/>
    </location>
</feature>
<protein>
    <submittedName>
        <fullName evidence="2">Uncharacterized protein</fullName>
    </submittedName>
</protein>
<proteinExistence type="predicted"/>
<accession>A0A0A9FFM1</accession>